<dbReference type="FunFam" id="2.60.40.10:FF:001013">
    <property type="entry name" value="Complement C3"/>
    <property type="match status" value="1"/>
</dbReference>
<dbReference type="Pfam" id="PF07677">
    <property type="entry name" value="A2M_recep"/>
    <property type="match status" value="1"/>
</dbReference>
<reference evidence="5" key="3">
    <citation type="submission" date="2025-09" db="UniProtKB">
        <authorList>
            <consortium name="Ensembl"/>
        </authorList>
    </citation>
    <scope>IDENTIFICATION</scope>
</reference>
<dbReference type="InterPro" id="IPR011626">
    <property type="entry name" value="Alpha-macroglobulin_TED"/>
</dbReference>
<comment type="subcellular location">
    <subcellularLocation>
        <location evidence="1">Secreted</location>
    </subcellularLocation>
</comment>
<dbReference type="SMART" id="SM01361">
    <property type="entry name" value="A2M_recep"/>
    <property type="match status" value="1"/>
</dbReference>
<evidence type="ECO:0000256" key="3">
    <source>
        <dbReference type="ARBA" id="ARBA00023157"/>
    </source>
</evidence>
<reference evidence="5 6" key="1">
    <citation type="submission" date="2009-12" db="EMBL/GenBank/DDBJ databases">
        <title>The Genome Sequence of Anolis carolinensis (Green Anole Lizard).</title>
        <authorList>
            <consortium name="The Genome Sequencing Platform"/>
            <person name="Di Palma F."/>
            <person name="Alfoldi J."/>
            <person name="Heiman D."/>
            <person name="Young S."/>
            <person name="Grabherr M."/>
            <person name="Johnson J."/>
            <person name="Lander E.S."/>
            <person name="Lindblad-Toh K."/>
        </authorList>
    </citation>
    <scope>NUCLEOTIDE SEQUENCE [LARGE SCALE GENOMIC DNA]</scope>
    <source>
        <strain evidence="5 6">JBL SC #1</strain>
    </source>
</reference>
<organism evidence="5 6">
    <name type="scientific">Anolis carolinensis</name>
    <name type="common">Green anole</name>
    <name type="synonym">American chameleon</name>
    <dbReference type="NCBI Taxonomy" id="28377"/>
    <lineage>
        <taxon>Eukaryota</taxon>
        <taxon>Metazoa</taxon>
        <taxon>Chordata</taxon>
        <taxon>Craniata</taxon>
        <taxon>Vertebrata</taxon>
        <taxon>Euteleostomi</taxon>
        <taxon>Lepidosauria</taxon>
        <taxon>Squamata</taxon>
        <taxon>Bifurcata</taxon>
        <taxon>Unidentata</taxon>
        <taxon>Episquamata</taxon>
        <taxon>Toxicofera</taxon>
        <taxon>Iguania</taxon>
        <taxon>Dactyloidae</taxon>
        <taxon>Anolis</taxon>
    </lineage>
</organism>
<dbReference type="HOGENOM" id="CLU_001634_4_0_1"/>
<dbReference type="FunFam" id="2.60.40.10:FF:000155">
    <property type="entry name" value="complement C3 isoform X1"/>
    <property type="match status" value="1"/>
</dbReference>
<dbReference type="Gene3D" id="2.60.40.690">
    <property type="entry name" value="Alpha-macroglobulin, receptor-binding domain"/>
    <property type="match status" value="1"/>
</dbReference>
<evidence type="ECO:0000313" key="6">
    <source>
        <dbReference type="Proteomes" id="UP000001646"/>
    </source>
</evidence>
<dbReference type="Bgee" id="ENSACAG00000017334">
    <property type="expression patterns" value="Expressed in liver and 3 other cell types or tissues"/>
</dbReference>
<dbReference type="InterPro" id="IPR041555">
    <property type="entry name" value="MG3"/>
</dbReference>
<dbReference type="InterPro" id="IPR018933">
    <property type="entry name" value="Netrin_module_non-TIMP"/>
</dbReference>
<dbReference type="Gene3D" id="2.60.40.1930">
    <property type="match status" value="2"/>
</dbReference>
<sequence>MVLNRIHLLIGLGLCLTSLLIGLSQGGKFNWIILKICVHLLICPGQGCNYSMVVPSVLWVESEELIVVEAHGLSVATEVAISVQDFPQRKNIFYQIRATMNPVNGMMVTPFIKVPGKDLKKDFKNKQYVVVQAYSPQFTLEKVVLVSFQSGYIFTQTDKPIYTPGSSGKEVFKTPFDVKEYVLPSFEVAIEPEERFYYADTEKNFSVVITARYLYGKKVEGVAFVLFGVKIDDGKKSIPDSLRRIPIQEGEGHAVLTRDMLQTQFRNLNMLAGHLLYVSVTVMTELGSDMVMTERSDINIVTSPYQILFTKTSKFFKPGMPYELMVFVTNPDGSPAAHVAVVSEPIRVEATTQDDGTARLMLNIPADTQELRITVKTNQARLTNERQATKTMIVTAYETQEGSGNYLHLLILATELKVGDHLPVMFQIKSSNLNVVNQIRYFTYMILSKGRIIKVGRQPRSAGQNPVTMSLSITPNLIPSFRIVAYYQVGNREIVADSVWVDVKDTCMGTLVVKGATETDNHIHWPGNNMEIIVEGDANAQVGLVAVDKAVYALYKKSKISQTKIWDTVENSDIGCTAGSGRNNVGVFEDAGLALETSNKLSTKQRSGRIYFSVKDSITTWEVLAVSISETKGICVAAPYEITVMKDFFIDLRMPYSVVRNEQIEIQAILYNYGRNNIKVRVELIHNPAFCSASTAKRQYRHDVTIRAQSSTAVPFILVTLKLGFHDVEVQAAVWNVMVADGVKKKLRVVVGIELDGTQIELVKALNLDDIVPGTEIETKISIQGNPTVYIAEESIDGSNLRHLIITPSGDGESNMITMTPTVIATQYLDATNQWEKVGVNRRSEAIRQIMKGYAQELAYMKPDFSYAARGNHPSSTWLTAYVVKIFALASHMVSTISYQVICGGVKWLILEKQKIDGIFTEEAPVIFREMVGGYRGAEPEVSLTAFVLVALLESKSPCERYVDVLATSINRAADYLLKKYNTLQRPYTTALTAYALALAGRLNDDRILMAASTGGNYWEDHDAHAYNIESTSYALLALLKMKKFESTGNIVKWLREQKYYGGIQGQTQATIMMFQALAQYEIGIHSPKDFVLAIAIELPEFGDLIRYKIEHEDAFLARTARTRLNADFTVQASGQGNATMTVVTLYNAQMKADATQCKNFTLDVSVEPLELSQEELKGSKQIVKIKICTRYLGDVDATMCIIDVSMLTGFAPDVKDLNRLSETVQRNIARYEINRGYSERGNLIIYLDKISHSNDECLQFRAHQFFEVGLIQPASVKVYSYYNTDEQCIKFYHLPKESSLLSKICYGDVCRCAEGKMSWKDSTSARLIFKVCIYGNWIDQNPEASPRKFISQMKCRETLNLQENNDYLIWGITSDLWPANNDFYYFITKDTWIERWPSEDECEDERFQNLCNDFDRLMLRSHIPT</sequence>
<keyword evidence="3" id="KW-1015">Disulfide bond</keyword>
<dbReference type="CDD" id="cd02896">
    <property type="entry name" value="complement_C3_C4_C5"/>
    <property type="match status" value="1"/>
</dbReference>
<dbReference type="STRING" id="28377.ENSACAP00000017074"/>
<dbReference type="SMART" id="SM01359">
    <property type="entry name" value="A2M_N_2"/>
    <property type="match status" value="1"/>
</dbReference>
<keyword evidence="6" id="KW-1185">Reference proteome</keyword>
<dbReference type="InterPro" id="IPR008930">
    <property type="entry name" value="Terpenoid_cyclase/PrenylTrfase"/>
</dbReference>
<protein>
    <recommendedName>
        <fullName evidence="4">NTR domain-containing protein</fullName>
    </recommendedName>
</protein>
<dbReference type="InterPro" id="IPR040839">
    <property type="entry name" value="MG4"/>
</dbReference>
<dbReference type="PANTHER" id="PTHR11412">
    <property type="entry name" value="MACROGLOBULIN / COMPLEMENT"/>
    <property type="match status" value="1"/>
</dbReference>
<dbReference type="Pfam" id="PF17791">
    <property type="entry name" value="MG3"/>
    <property type="match status" value="1"/>
</dbReference>
<dbReference type="SUPFAM" id="SSF50242">
    <property type="entry name" value="TIMP-like"/>
    <property type="match status" value="1"/>
</dbReference>
<dbReference type="Pfam" id="PF01759">
    <property type="entry name" value="NTR"/>
    <property type="match status" value="1"/>
</dbReference>
<dbReference type="Gene3D" id="2.40.50.120">
    <property type="match status" value="1"/>
</dbReference>
<dbReference type="InterPro" id="IPR050473">
    <property type="entry name" value="A2M/Complement_sys"/>
</dbReference>
<evidence type="ECO:0000259" key="4">
    <source>
        <dbReference type="PROSITE" id="PS50189"/>
    </source>
</evidence>
<dbReference type="InterPro" id="IPR011625">
    <property type="entry name" value="A2M_N_BRD"/>
</dbReference>
<dbReference type="InterPro" id="IPR001599">
    <property type="entry name" value="Macroglobln_a2"/>
</dbReference>
<dbReference type="Proteomes" id="UP000001646">
    <property type="component" value="Chromosome 2"/>
</dbReference>
<dbReference type="Gene3D" id="2.60.120.1540">
    <property type="match status" value="1"/>
</dbReference>
<dbReference type="InterPro" id="IPR036595">
    <property type="entry name" value="A-macroglobulin_rcpt-bd_sf"/>
</dbReference>
<dbReference type="Pfam" id="PF07703">
    <property type="entry name" value="A2M_BRD"/>
    <property type="match status" value="1"/>
</dbReference>
<evidence type="ECO:0000256" key="1">
    <source>
        <dbReference type="ARBA" id="ARBA00004613"/>
    </source>
</evidence>
<dbReference type="eggNOG" id="KOG1366">
    <property type="taxonomic scope" value="Eukaryota"/>
</dbReference>
<keyword evidence="2" id="KW-0964">Secreted</keyword>
<dbReference type="SMART" id="SM01360">
    <property type="entry name" value="A2M"/>
    <property type="match status" value="1"/>
</dbReference>
<dbReference type="SUPFAM" id="SSF48239">
    <property type="entry name" value="Terpenoid cyclases/Protein prenyltransferases"/>
    <property type="match status" value="1"/>
</dbReference>
<evidence type="ECO:0000313" key="5">
    <source>
        <dbReference type="Ensembl" id="ENSACAP00000017074.3"/>
    </source>
</evidence>
<accession>G1KTS7</accession>
<dbReference type="InterPro" id="IPR049466">
    <property type="entry name" value="C3_CUB1"/>
</dbReference>
<dbReference type="Pfam" id="PF21308">
    <property type="entry name" value="C3_CUB2"/>
    <property type="match status" value="1"/>
</dbReference>
<dbReference type="Pfam" id="PF17789">
    <property type="entry name" value="MG4"/>
    <property type="match status" value="1"/>
</dbReference>
<dbReference type="Gene3D" id="2.60.40.1940">
    <property type="match status" value="1"/>
</dbReference>
<dbReference type="PANTHER" id="PTHR11412:SF81">
    <property type="entry name" value="COMPLEMENT C3"/>
    <property type="match status" value="1"/>
</dbReference>
<dbReference type="GeneTree" id="ENSGT00940000154063"/>
<dbReference type="Gene3D" id="6.10.270.10">
    <property type="match status" value="1"/>
</dbReference>
<dbReference type="InterPro" id="IPR047565">
    <property type="entry name" value="Alpha-macroglob_thiol-ester_cl"/>
</dbReference>
<dbReference type="Gene3D" id="2.20.130.20">
    <property type="match status" value="1"/>
</dbReference>
<dbReference type="Pfam" id="PF17790">
    <property type="entry name" value="MG1"/>
    <property type="match status" value="1"/>
</dbReference>
<dbReference type="FunFam" id="2.60.40.1930:FF:000008">
    <property type="entry name" value="Complement C3"/>
    <property type="match status" value="1"/>
</dbReference>
<reference evidence="5" key="2">
    <citation type="submission" date="2025-08" db="UniProtKB">
        <authorList>
            <consortium name="Ensembl"/>
        </authorList>
    </citation>
    <scope>IDENTIFICATION</scope>
</reference>
<evidence type="ECO:0000256" key="2">
    <source>
        <dbReference type="ARBA" id="ARBA00022525"/>
    </source>
</evidence>
<dbReference type="InterPro" id="IPR013783">
    <property type="entry name" value="Ig-like_fold"/>
</dbReference>
<dbReference type="Gene3D" id="1.50.10.20">
    <property type="match status" value="1"/>
</dbReference>
<dbReference type="SMART" id="SM00643">
    <property type="entry name" value="C345C"/>
    <property type="match status" value="1"/>
</dbReference>
<proteinExistence type="predicted"/>
<dbReference type="PROSITE" id="PS50189">
    <property type="entry name" value="NTR"/>
    <property type="match status" value="1"/>
</dbReference>
<name>G1KTS7_ANOCA</name>
<dbReference type="SUPFAM" id="SSF49410">
    <property type="entry name" value="Alpha-macroglobulin receptor domain"/>
    <property type="match status" value="1"/>
</dbReference>
<dbReference type="GO" id="GO:0005615">
    <property type="term" value="C:extracellular space"/>
    <property type="evidence" value="ECO:0007669"/>
    <property type="project" value="InterPro"/>
</dbReference>
<dbReference type="FunFam" id="2.60.40.1940:FF:000001">
    <property type="entry name" value="Complement component C3"/>
    <property type="match status" value="1"/>
</dbReference>
<dbReference type="GO" id="GO:0004866">
    <property type="term" value="F:endopeptidase inhibitor activity"/>
    <property type="evidence" value="ECO:0007669"/>
    <property type="project" value="InterPro"/>
</dbReference>
<dbReference type="InterPro" id="IPR009048">
    <property type="entry name" value="A-macroglobulin_rcpt-bd"/>
</dbReference>
<dbReference type="Gene3D" id="2.60.40.10">
    <property type="entry name" value="Immunoglobulins"/>
    <property type="match status" value="2"/>
</dbReference>
<dbReference type="MEROPS" id="I39.950"/>
<dbReference type="Pfam" id="PF00207">
    <property type="entry name" value="A2M"/>
    <property type="match status" value="1"/>
</dbReference>
<feature type="domain" description="NTR" evidence="4">
    <location>
        <begin position="1289"/>
        <end position="1412"/>
    </location>
</feature>
<dbReference type="Pfam" id="PF07678">
    <property type="entry name" value="TED_complement"/>
    <property type="match status" value="1"/>
</dbReference>
<dbReference type="InterPro" id="IPR048848">
    <property type="entry name" value="C3_CUB2"/>
</dbReference>
<dbReference type="InterPro" id="IPR041425">
    <property type="entry name" value="C3/4/5_MG1"/>
</dbReference>
<dbReference type="InterPro" id="IPR001134">
    <property type="entry name" value="Netrin_domain"/>
</dbReference>
<dbReference type="Pfam" id="PF21406">
    <property type="entry name" value="C3_CUB1"/>
    <property type="match status" value="1"/>
</dbReference>
<dbReference type="InterPro" id="IPR008993">
    <property type="entry name" value="TIMP-like_OB-fold"/>
</dbReference>
<dbReference type="SMART" id="SM01419">
    <property type="entry name" value="Thiol-ester_cl"/>
    <property type="match status" value="1"/>
</dbReference>
<dbReference type="Ensembl" id="ENSACAT00000017409.3">
    <property type="protein sequence ID" value="ENSACAP00000017074.3"/>
    <property type="gene ID" value="ENSACAG00000017334.3"/>
</dbReference>